<accession>A0A5B9D8Y9</accession>
<evidence type="ECO:0000256" key="5">
    <source>
        <dbReference type="PIRSR" id="PIRSR036497-2"/>
    </source>
</evidence>
<dbReference type="InterPro" id="IPR001342">
    <property type="entry name" value="HDH_cat"/>
</dbReference>
<dbReference type="GeneID" id="41329405"/>
<dbReference type="FunFam" id="3.30.360.10:FF:000005">
    <property type="entry name" value="Homoserine dehydrogenase"/>
    <property type="match status" value="1"/>
</dbReference>
<protein>
    <recommendedName>
        <fullName evidence="2">homoserine dehydrogenase</fullName>
        <ecNumber evidence="2">1.1.1.3</ecNumber>
    </recommendedName>
</protein>
<dbReference type="Gene3D" id="3.40.50.720">
    <property type="entry name" value="NAD(P)-binding Rossmann-like Domain"/>
    <property type="match status" value="1"/>
</dbReference>
<dbReference type="UniPathway" id="UPA00050">
    <property type="reaction ID" value="UER00063"/>
</dbReference>
<evidence type="ECO:0000259" key="6">
    <source>
        <dbReference type="Pfam" id="PF00742"/>
    </source>
</evidence>
<keyword evidence="3 7" id="KW-0560">Oxidoreductase</keyword>
<keyword evidence="5" id="KW-0521">NADP</keyword>
<evidence type="ECO:0000313" key="7">
    <source>
        <dbReference type="EMBL" id="QEE15584.1"/>
    </source>
</evidence>
<name>A0A5B9D8Y9_9ARCH</name>
<dbReference type="RefSeq" id="WP_147662490.1">
    <property type="nucleotide sequence ID" value="NZ_CP042905.2"/>
</dbReference>
<dbReference type="PANTHER" id="PTHR43331">
    <property type="entry name" value="HOMOSERINE DEHYDROGENASE"/>
    <property type="match status" value="1"/>
</dbReference>
<dbReference type="GO" id="GO:0004412">
    <property type="term" value="F:homoserine dehydrogenase activity"/>
    <property type="evidence" value="ECO:0007669"/>
    <property type="project" value="UniProtKB-EC"/>
</dbReference>
<keyword evidence="8" id="KW-1185">Reference proteome</keyword>
<sequence>MVSLIIVGFGNVGRSLADIMLKDREYLHKTFGFNSEIRAICELKGALINKNGIDVENLLKLNDISQSSDWVPDKTALDVVKEVDADILVECSWVNKDTGEPAVSTLKAAMNRKMHIVSSNKGPFYLKYKELKEVADKNEVMMGMESTVLSAVPALAAKTTLAGTHIKSIRGILNGTCNYILSQMTQNGSSFDDALKEAKDLGYAEADPTLDINGYDAAGKIVILANVFLGWDKTIKDADIKGITEVTAEKIEQAKKENKYIKHVCTAKDGKLTAGTELIPMDSTLAVMGSLNLVEFETVHAGPYTFIGRGAGGPEAAAGILSDIINISLLKF</sequence>
<dbReference type="EMBL" id="CP042905">
    <property type="protein sequence ID" value="QEE15584.1"/>
    <property type="molecule type" value="Genomic_DNA"/>
</dbReference>
<dbReference type="AlphaFoldDB" id="A0A5B9D8Y9"/>
<dbReference type="InterPro" id="IPR019811">
    <property type="entry name" value="HDH_CS"/>
</dbReference>
<dbReference type="KEGG" id="psyt:DSAG12_01410"/>
<organism evidence="7 8">
    <name type="scientific">Promethearchaeum syntrophicum</name>
    <dbReference type="NCBI Taxonomy" id="2594042"/>
    <lineage>
        <taxon>Archaea</taxon>
        <taxon>Promethearchaeati</taxon>
        <taxon>Promethearchaeota</taxon>
        <taxon>Promethearchaeia</taxon>
        <taxon>Promethearchaeales</taxon>
        <taxon>Promethearchaeaceae</taxon>
        <taxon>Promethearchaeum</taxon>
    </lineage>
</organism>
<dbReference type="InterPro" id="IPR036291">
    <property type="entry name" value="NAD(P)-bd_dom_sf"/>
</dbReference>
<dbReference type="UniPathway" id="UPA00051">
    <property type="reaction ID" value="UER00465"/>
</dbReference>
<dbReference type="PANTHER" id="PTHR43331:SF1">
    <property type="entry name" value="HOMOSERINE DEHYDROGENASE"/>
    <property type="match status" value="1"/>
</dbReference>
<proteinExistence type="inferred from homology"/>
<dbReference type="SUPFAM" id="SSF55347">
    <property type="entry name" value="Glyceraldehyde-3-phosphate dehydrogenase-like, C-terminal domain"/>
    <property type="match status" value="1"/>
</dbReference>
<feature type="domain" description="Homoserine dehydrogenase catalytic" evidence="6">
    <location>
        <begin position="158"/>
        <end position="325"/>
    </location>
</feature>
<dbReference type="OrthoDB" id="4488at2157"/>
<dbReference type="Gene3D" id="3.30.360.10">
    <property type="entry name" value="Dihydrodipicolinate Reductase, domain 2"/>
    <property type="match status" value="1"/>
</dbReference>
<evidence type="ECO:0000256" key="2">
    <source>
        <dbReference type="ARBA" id="ARBA00013213"/>
    </source>
</evidence>
<feature type="binding site" evidence="5">
    <location>
        <position position="205"/>
    </location>
    <ligand>
        <name>L-homoserine</name>
        <dbReference type="ChEBI" id="CHEBI:57476"/>
    </ligand>
</feature>
<dbReference type="PROSITE" id="PS01042">
    <property type="entry name" value="HOMOSER_DHGENASE"/>
    <property type="match status" value="1"/>
</dbReference>
<feature type="binding site" evidence="5">
    <location>
        <position position="121"/>
    </location>
    <ligand>
        <name>NADPH</name>
        <dbReference type="ChEBI" id="CHEBI:57783"/>
    </ligand>
</feature>
<dbReference type="GO" id="GO:0009088">
    <property type="term" value="P:threonine biosynthetic process"/>
    <property type="evidence" value="ECO:0007669"/>
    <property type="project" value="UniProtKB-UniPathway"/>
</dbReference>
<evidence type="ECO:0000256" key="4">
    <source>
        <dbReference type="PIRSR" id="PIRSR036497-1"/>
    </source>
</evidence>
<reference evidence="7 8" key="1">
    <citation type="journal article" date="2020" name="Nature">
        <title>Isolation of an archaeon at the prokaryote-eukaryote interface.</title>
        <authorList>
            <person name="Imachi H."/>
            <person name="Nobu M.K."/>
            <person name="Nakahara N."/>
            <person name="Morono Y."/>
            <person name="Ogawara M."/>
            <person name="Takaki Y."/>
            <person name="Takano Y."/>
            <person name="Uematsu K."/>
            <person name="Ikuta T."/>
            <person name="Ito M."/>
            <person name="Matsui Y."/>
            <person name="Miyazaki M."/>
            <person name="Murata K."/>
            <person name="Saito Y."/>
            <person name="Sakai S."/>
            <person name="Song C."/>
            <person name="Tasumi E."/>
            <person name="Yamanaka Y."/>
            <person name="Yamaguchi T."/>
            <person name="Kamagata Y."/>
            <person name="Tamaki H."/>
            <person name="Takai K."/>
        </authorList>
    </citation>
    <scope>NUCLEOTIDE SEQUENCE [LARGE SCALE GENOMIC DNA]</scope>
    <source>
        <strain evidence="7 8">MK-D1</strain>
    </source>
</reference>
<comment type="similarity">
    <text evidence="1">Belongs to the homoserine dehydrogenase family.</text>
</comment>
<dbReference type="Proteomes" id="UP000321408">
    <property type="component" value="Chromosome"/>
</dbReference>
<feature type="active site" description="Proton donor" evidence="4">
    <location>
        <position position="220"/>
    </location>
</feature>
<dbReference type="EC" id="1.1.1.3" evidence="2"/>
<dbReference type="PIRSF" id="PIRSF036497">
    <property type="entry name" value="HDH_short"/>
    <property type="match status" value="1"/>
</dbReference>
<gene>
    <name evidence="7" type="ORF">DSAG12_01410</name>
</gene>
<evidence type="ECO:0000313" key="8">
    <source>
        <dbReference type="Proteomes" id="UP000321408"/>
    </source>
</evidence>
<dbReference type="InterPro" id="IPR022697">
    <property type="entry name" value="HDH_short"/>
</dbReference>
<feature type="binding site" evidence="5">
    <location>
        <begin position="8"/>
        <end position="13"/>
    </location>
    <ligand>
        <name>NADP(+)</name>
        <dbReference type="ChEBI" id="CHEBI:58349"/>
    </ligand>
</feature>
<evidence type="ECO:0000256" key="1">
    <source>
        <dbReference type="ARBA" id="ARBA00006753"/>
    </source>
</evidence>
<dbReference type="NCBIfam" id="NF004976">
    <property type="entry name" value="PRK06349.1"/>
    <property type="match status" value="1"/>
</dbReference>
<reference evidence="7 8" key="2">
    <citation type="journal article" date="2024" name="Int. J. Syst. Evol. Microbiol.">
        <title>Promethearchaeum syntrophicum gen. nov., sp. nov., an anaerobic, obligately syntrophic archaeon, the first isolate of the lineage 'Asgard' archaea, and proposal of the new archaeal phylum Promethearchaeota phyl. nov. and kingdom Promethearchaeati regn. nov.</title>
        <authorList>
            <person name="Imachi H."/>
            <person name="Nobu M.K."/>
            <person name="Kato S."/>
            <person name="Takaki Y."/>
            <person name="Miyazaki M."/>
            <person name="Miyata M."/>
            <person name="Ogawara M."/>
            <person name="Saito Y."/>
            <person name="Sakai S."/>
            <person name="Tahara Y.O."/>
            <person name="Takano Y."/>
            <person name="Tasumi E."/>
            <person name="Uematsu K."/>
            <person name="Yoshimura T."/>
            <person name="Itoh T."/>
            <person name="Ohkuma M."/>
            <person name="Takai K."/>
        </authorList>
    </citation>
    <scope>NUCLEOTIDE SEQUENCE [LARGE SCALE GENOMIC DNA]</scope>
    <source>
        <strain evidence="7 8">MK-D1</strain>
    </source>
</reference>
<evidence type="ECO:0000256" key="3">
    <source>
        <dbReference type="ARBA" id="ARBA00023002"/>
    </source>
</evidence>
<dbReference type="SUPFAM" id="SSF51735">
    <property type="entry name" value="NAD(P)-binding Rossmann-fold domains"/>
    <property type="match status" value="1"/>
</dbReference>
<dbReference type="Pfam" id="PF00742">
    <property type="entry name" value="Homoserine_dh"/>
    <property type="match status" value="1"/>
</dbReference>